<evidence type="ECO:0000259" key="2">
    <source>
        <dbReference type="Pfam" id="PF13239"/>
    </source>
</evidence>
<dbReference type="AlphaFoldDB" id="A0A0A2M8W1"/>
<name>A0A0A2M8W1_9FLAO</name>
<feature type="transmembrane region" description="Helical" evidence="1">
    <location>
        <begin position="47"/>
        <end position="75"/>
    </location>
</feature>
<comment type="caution">
    <text evidence="3">The sequence shown here is derived from an EMBL/GenBank/DDBJ whole genome shotgun (WGS) entry which is preliminary data.</text>
</comment>
<dbReference type="Pfam" id="PF13239">
    <property type="entry name" value="2TM"/>
    <property type="match status" value="1"/>
</dbReference>
<keyword evidence="4" id="KW-1185">Reference proteome</keyword>
<reference evidence="3 4" key="1">
    <citation type="submission" date="2013-09" db="EMBL/GenBank/DDBJ databases">
        <authorList>
            <person name="Zeng Z."/>
            <person name="Chen C."/>
        </authorList>
    </citation>
    <scope>NUCLEOTIDE SEQUENCE [LARGE SCALE GENOMIC DNA]</scope>
    <source>
        <strain evidence="3 4">WB 3.3-2</strain>
    </source>
</reference>
<keyword evidence="1" id="KW-0472">Membrane</keyword>
<organism evidence="3 4">
    <name type="scientific">Flavobacterium rivuli WB 3.3-2 = DSM 21788</name>
    <dbReference type="NCBI Taxonomy" id="1121895"/>
    <lineage>
        <taxon>Bacteria</taxon>
        <taxon>Pseudomonadati</taxon>
        <taxon>Bacteroidota</taxon>
        <taxon>Flavobacteriia</taxon>
        <taxon>Flavobacteriales</taxon>
        <taxon>Flavobacteriaceae</taxon>
        <taxon>Flavobacterium</taxon>
    </lineage>
</organism>
<dbReference type="OrthoDB" id="8965954at2"/>
<evidence type="ECO:0000313" key="3">
    <source>
        <dbReference type="EMBL" id="KGO84715.1"/>
    </source>
</evidence>
<dbReference type="RefSeq" id="WP_020214901.1">
    <property type="nucleotide sequence ID" value="NZ_JRLX01000040.1"/>
</dbReference>
<dbReference type="InterPro" id="IPR025698">
    <property type="entry name" value="2TM_dom"/>
</dbReference>
<dbReference type="eggNOG" id="COG2972">
    <property type="taxonomic scope" value="Bacteria"/>
</dbReference>
<evidence type="ECO:0000256" key="1">
    <source>
        <dbReference type="SAM" id="Phobius"/>
    </source>
</evidence>
<dbReference type="STRING" id="1121895.GCA_000378485_03726"/>
<gene>
    <name evidence="3" type="ORF">Q765_20115</name>
</gene>
<keyword evidence="1" id="KW-1133">Transmembrane helix</keyword>
<feature type="domain" description="2TM" evidence="2">
    <location>
        <begin position="10"/>
        <end position="89"/>
    </location>
</feature>
<protein>
    <submittedName>
        <fullName evidence="3">Histidine kinase</fullName>
    </submittedName>
</protein>
<proteinExistence type="predicted"/>
<dbReference type="Proteomes" id="UP000030152">
    <property type="component" value="Unassembled WGS sequence"/>
</dbReference>
<feature type="transmembrane region" description="Helical" evidence="1">
    <location>
        <begin position="21"/>
        <end position="41"/>
    </location>
</feature>
<dbReference type="EMBL" id="JRLX01000040">
    <property type="protein sequence ID" value="KGO84715.1"/>
    <property type="molecule type" value="Genomic_DNA"/>
</dbReference>
<dbReference type="GO" id="GO:0016301">
    <property type="term" value="F:kinase activity"/>
    <property type="evidence" value="ECO:0007669"/>
    <property type="project" value="UniProtKB-KW"/>
</dbReference>
<accession>A0A0A2M8W1</accession>
<keyword evidence="3" id="KW-0808">Transferase</keyword>
<keyword evidence="1" id="KW-0812">Transmembrane</keyword>
<evidence type="ECO:0000313" key="4">
    <source>
        <dbReference type="Proteomes" id="UP000030152"/>
    </source>
</evidence>
<sequence length="98" mass="11517">MENIDSIAYKKAKSKVREIRGFYYNLMCYCIVIPILVYVNLTTMPEFHWFWFSLSGWGTALVFHGIGAFGYIPFVGKDWEDRKLKELMEKDRNNGHNG</sequence>
<keyword evidence="3" id="KW-0418">Kinase</keyword>